<gene>
    <name evidence="2" type="ORF">SAMN05660733_07502</name>
</gene>
<evidence type="ECO:0000313" key="2">
    <source>
        <dbReference type="EMBL" id="SMD23971.1"/>
    </source>
</evidence>
<feature type="transmembrane region" description="Helical" evidence="1">
    <location>
        <begin position="57"/>
        <end position="78"/>
    </location>
</feature>
<dbReference type="AlphaFoldDB" id="A0A1W2FPW4"/>
<accession>A0A1W2FPW4</accession>
<protein>
    <submittedName>
        <fullName evidence="2">Uncharacterized protein</fullName>
    </submittedName>
</protein>
<evidence type="ECO:0000256" key="1">
    <source>
        <dbReference type="SAM" id="Phobius"/>
    </source>
</evidence>
<keyword evidence="1" id="KW-0472">Membrane</keyword>
<dbReference type="OrthoDB" id="3700017at2"/>
<proteinExistence type="predicted"/>
<organism evidence="2 3">
    <name type="scientific">Lentzea albidocapillata</name>
    <dbReference type="NCBI Taxonomy" id="40571"/>
    <lineage>
        <taxon>Bacteria</taxon>
        <taxon>Bacillati</taxon>
        <taxon>Actinomycetota</taxon>
        <taxon>Actinomycetes</taxon>
        <taxon>Pseudonocardiales</taxon>
        <taxon>Pseudonocardiaceae</taxon>
        <taxon>Lentzea</taxon>
    </lineage>
</organism>
<sequence length="88" mass="9932">MHRRSPNTYSNELQCGDRKVTYLPSMYREVHEVGAEMDIVVDKSGFVPNLEPDKVGLGHSLALLMNAAFIFLVAWFPVRSPVPAEEQE</sequence>
<name>A0A1W2FPW4_9PSEU</name>
<evidence type="ECO:0000313" key="3">
    <source>
        <dbReference type="Proteomes" id="UP000192840"/>
    </source>
</evidence>
<keyword evidence="1" id="KW-1133">Transmembrane helix</keyword>
<keyword evidence="3" id="KW-1185">Reference proteome</keyword>
<dbReference type="Proteomes" id="UP000192840">
    <property type="component" value="Unassembled WGS sequence"/>
</dbReference>
<dbReference type="EMBL" id="FWYC01000020">
    <property type="protein sequence ID" value="SMD23971.1"/>
    <property type="molecule type" value="Genomic_DNA"/>
</dbReference>
<dbReference type="RefSeq" id="WP_030480437.1">
    <property type="nucleotide sequence ID" value="NZ_FWYC01000020.1"/>
</dbReference>
<reference evidence="3" key="1">
    <citation type="submission" date="2017-04" db="EMBL/GenBank/DDBJ databases">
        <authorList>
            <person name="Varghese N."/>
            <person name="Submissions S."/>
        </authorList>
    </citation>
    <scope>NUCLEOTIDE SEQUENCE [LARGE SCALE GENOMIC DNA]</scope>
    <source>
        <strain evidence="3">DSM 44073</strain>
    </source>
</reference>
<keyword evidence="1" id="KW-0812">Transmembrane</keyword>
<dbReference type="STRING" id="40571.SAMN05660733_07502"/>